<dbReference type="InterPro" id="IPR036412">
    <property type="entry name" value="HAD-like_sf"/>
</dbReference>
<dbReference type="SUPFAM" id="SSF56784">
    <property type="entry name" value="HAD-like"/>
    <property type="match status" value="1"/>
</dbReference>
<gene>
    <name evidence="1" type="ORF">BCR33DRAFT_682543</name>
</gene>
<sequence length="230" mass="25998">MVRTTHVLFDMDGLLLEDPYSDANNKILARYGLVYTWEVKQKIMGHKETDAAKLFLQHYKIPMSPEAYLTERKRILAELYPYCKPLPGVMKLVQHLKEHNVPICVATSSTRDAFIMKSSKNEELFRHFDGNVTCSSDGHIQRGKPAPDLFLAGANSLGLQTDVGKNNKNCLVFEDSPMGVKAGLVANMNVVWIPDENLTLDEDLVKRCVKVLRSMEDFVPEEFGLPPYPL</sequence>
<dbReference type="EMBL" id="MCGO01000045">
    <property type="protein sequence ID" value="ORY38132.1"/>
    <property type="molecule type" value="Genomic_DNA"/>
</dbReference>
<dbReference type="GO" id="GO:0016791">
    <property type="term" value="F:phosphatase activity"/>
    <property type="evidence" value="ECO:0007669"/>
    <property type="project" value="UniProtKB-ARBA"/>
</dbReference>
<keyword evidence="2" id="KW-1185">Reference proteome</keyword>
<dbReference type="STRING" id="329046.A0A1Y2BTQ3"/>
<dbReference type="AlphaFoldDB" id="A0A1Y2BTQ3"/>
<name>A0A1Y2BTQ3_9FUNG</name>
<dbReference type="FunFam" id="1.10.150.240:FF:000001">
    <property type="entry name" value="Haloacid dehalogenase-like hydrolase domain"/>
    <property type="match status" value="1"/>
</dbReference>
<evidence type="ECO:0000313" key="1">
    <source>
        <dbReference type="EMBL" id="ORY38132.1"/>
    </source>
</evidence>
<dbReference type="SFLD" id="SFLDS00003">
    <property type="entry name" value="Haloacid_Dehalogenase"/>
    <property type="match status" value="1"/>
</dbReference>
<dbReference type="PANTHER" id="PTHR18901:SF38">
    <property type="entry name" value="PSEUDOURIDINE-5'-PHOSPHATASE"/>
    <property type="match status" value="1"/>
</dbReference>
<protein>
    <submittedName>
        <fullName evidence="1">HAD-like protein</fullName>
    </submittedName>
</protein>
<dbReference type="InterPro" id="IPR023198">
    <property type="entry name" value="PGP-like_dom2"/>
</dbReference>
<dbReference type="InterPro" id="IPR023214">
    <property type="entry name" value="HAD_sf"/>
</dbReference>
<comment type="caution">
    <text evidence="1">The sequence shown here is derived from an EMBL/GenBank/DDBJ whole genome shotgun (WGS) entry which is preliminary data.</text>
</comment>
<organism evidence="1 2">
    <name type="scientific">Rhizoclosmatium globosum</name>
    <dbReference type="NCBI Taxonomy" id="329046"/>
    <lineage>
        <taxon>Eukaryota</taxon>
        <taxon>Fungi</taxon>
        <taxon>Fungi incertae sedis</taxon>
        <taxon>Chytridiomycota</taxon>
        <taxon>Chytridiomycota incertae sedis</taxon>
        <taxon>Chytridiomycetes</taxon>
        <taxon>Chytridiales</taxon>
        <taxon>Chytriomycetaceae</taxon>
        <taxon>Rhizoclosmatium</taxon>
    </lineage>
</organism>
<reference evidence="1 2" key="1">
    <citation type="submission" date="2016-07" db="EMBL/GenBank/DDBJ databases">
        <title>Pervasive Adenine N6-methylation of Active Genes in Fungi.</title>
        <authorList>
            <consortium name="DOE Joint Genome Institute"/>
            <person name="Mondo S.J."/>
            <person name="Dannebaum R.O."/>
            <person name="Kuo R.C."/>
            <person name="Labutti K."/>
            <person name="Haridas S."/>
            <person name="Kuo A."/>
            <person name="Salamov A."/>
            <person name="Ahrendt S.R."/>
            <person name="Lipzen A."/>
            <person name="Sullivan W."/>
            <person name="Andreopoulos W.B."/>
            <person name="Clum A."/>
            <person name="Lindquist E."/>
            <person name="Daum C."/>
            <person name="Ramamoorthy G.K."/>
            <person name="Gryganskyi A."/>
            <person name="Culley D."/>
            <person name="Magnuson J.K."/>
            <person name="James T.Y."/>
            <person name="O'Malley M.A."/>
            <person name="Stajich J.E."/>
            <person name="Spatafora J.W."/>
            <person name="Visel A."/>
            <person name="Grigoriev I.V."/>
        </authorList>
    </citation>
    <scope>NUCLEOTIDE SEQUENCE [LARGE SCALE GENOMIC DNA]</scope>
    <source>
        <strain evidence="1 2">JEL800</strain>
    </source>
</reference>
<dbReference type="NCBIfam" id="TIGR01509">
    <property type="entry name" value="HAD-SF-IA-v3"/>
    <property type="match status" value="1"/>
</dbReference>
<dbReference type="OrthoDB" id="40579at2759"/>
<dbReference type="SFLD" id="SFLDG01129">
    <property type="entry name" value="C1.5:_HAD__Beta-PGM__Phosphata"/>
    <property type="match status" value="1"/>
</dbReference>
<evidence type="ECO:0000313" key="2">
    <source>
        <dbReference type="Proteomes" id="UP000193642"/>
    </source>
</evidence>
<dbReference type="Gene3D" id="3.40.50.1000">
    <property type="entry name" value="HAD superfamily/HAD-like"/>
    <property type="match status" value="1"/>
</dbReference>
<dbReference type="PANTHER" id="PTHR18901">
    <property type="entry name" value="2-DEOXYGLUCOSE-6-PHOSPHATE PHOSPHATASE 2"/>
    <property type="match status" value="1"/>
</dbReference>
<dbReference type="InterPro" id="IPR006439">
    <property type="entry name" value="HAD-SF_hydro_IA"/>
</dbReference>
<dbReference type="Proteomes" id="UP000193642">
    <property type="component" value="Unassembled WGS sequence"/>
</dbReference>
<dbReference type="Gene3D" id="1.10.150.240">
    <property type="entry name" value="Putative phosphatase, domain 2"/>
    <property type="match status" value="1"/>
</dbReference>
<proteinExistence type="predicted"/>
<accession>A0A1Y2BTQ3</accession>
<dbReference type="Pfam" id="PF00702">
    <property type="entry name" value="Hydrolase"/>
    <property type="match status" value="1"/>
</dbReference>